<reference evidence="3 4" key="1">
    <citation type="submission" date="2020-08" db="EMBL/GenBank/DDBJ databases">
        <title>Genomic Encyclopedia of Type Strains, Phase IV (KMG-IV): sequencing the most valuable type-strain genomes for metagenomic binning, comparative biology and taxonomic classification.</title>
        <authorList>
            <person name="Goeker M."/>
        </authorList>
    </citation>
    <scope>NUCLEOTIDE SEQUENCE [LARGE SCALE GENOMIC DNA]</scope>
    <source>
        <strain evidence="3 4">DSM 101806</strain>
    </source>
</reference>
<dbReference type="AlphaFoldDB" id="A0A7W6JVF6"/>
<gene>
    <name evidence="3" type="ORF">GGR46_003850</name>
</gene>
<accession>A0A7W6JVF6</accession>
<dbReference type="RefSeq" id="WP_183999588.1">
    <property type="nucleotide sequence ID" value="NZ_JACIEH010000003.1"/>
</dbReference>
<dbReference type="Proteomes" id="UP000557392">
    <property type="component" value="Unassembled WGS sequence"/>
</dbReference>
<feature type="region of interest" description="Disordered" evidence="1">
    <location>
        <begin position="95"/>
        <end position="116"/>
    </location>
</feature>
<dbReference type="InterPro" id="IPR021417">
    <property type="entry name" value="DUF3060"/>
</dbReference>
<keyword evidence="2" id="KW-0732">Signal</keyword>
<evidence type="ECO:0000256" key="1">
    <source>
        <dbReference type="SAM" id="MobiDB-lite"/>
    </source>
</evidence>
<evidence type="ECO:0000256" key="2">
    <source>
        <dbReference type="SAM" id="SignalP"/>
    </source>
</evidence>
<organism evidence="3 4">
    <name type="scientific">Sphingomonas kyeonggiensis</name>
    <dbReference type="NCBI Taxonomy" id="1268553"/>
    <lineage>
        <taxon>Bacteria</taxon>
        <taxon>Pseudomonadati</taxon>
        <taxon>Pseudomonadota</taxon>
        <taxon>Alphaproteobacteria</taxon>
        <taxon>Sphingomonadales</taxon>
        <taxon>Sphingomonadaceae</taxon>
        <taxon>Sphingomonas</taxon>
    </lineage>
</organism>
<name>A0A7W6JVF6_9SPHN</name>
<dbReference type="Pfam" id="PF11259">
    <property type="entry name" value="DUF3060"/>
    <property type="match status" value="1"/>
</dbReference>
<keyword evidence="4" id="KW-1185">Reference proteome</keyword>
<evidence type="ECO:0008006" key="5">
    <source>
        <dbReference type="Google" id="ProtNLM"/>
    </source>
</evidence>
<protein>
    <recommendedName>
        <fullName evidence="5">DUF3060 domain-containing protein</fullName>
    </recommendedName>
</protein>
<proteinExistence type="predicted"/>
<sequence length="116" mass="12047">MRDVRKLTLMILAPIAAGWAIPAQAQTEFSGAGETSEIHCDGGSVQVEGADNTLVIHGPCKSLSVAGASNRITIALDAQSAIRVEGADNEIRWSAPGKARPKLSVTGAGNRVSRQP</sequence>
<comment type="caution">
    <text evidence="3">The sequence shown here is derived from an EMBL/GenBank/DDBJ whole genome shotgun (WGS) entry which is preliminary data.</text>
</comment>
<evidence type="ECO:0000313" key="3">
    <source>
        <dbReference type="EMBL" id="MBB4100278.1"/>
    </source>
</evidence>
<feature type="signal peptide" evidence="2">
    <location>
        <begin position="1"/>
        <end position="25"/>
    </location>
</feature>
<evidence type="ECO:0000313" key="4">
    <source>
        <dbReference type="Proteomes" id="UP000557392"/>
    </source>
</evidence>
<dbReference type="EMBL" id="JACIEH010000003">
    <property type="protein sequence ID" value="MBB4100278.1"/>
    <property type="molecule type" value="Genomic_DNA"/>
</dbReference>
<feature type="chain" id="PRO_5031395799" description="DUF3060 domain-containing protein" evidence="2">
    <location>
        <begin position="26"/>
        <end position="116"/>
    </location>
</feature>